<dbReference type="EnsemblPlants" id="OB0043G10020.1">
    <property type="protein sequence ID" value="OB0043G10020.1"/>
    <property type="gene ID" value="OB0043G10020"/>
</dbReference>
<evidence type="ECO:0000256" key="1">
    <source>
        <dbReference type="SAM" id="MobiDB-lite"/>
    </source>
</evidence>
<protein>
    <submittedName>
        <fullName evidence="2">Uncharacterized protein</fullName>
    </submittedName>
</protein>
<accession>J3KU68</accession>
<feature type="compositionally biased region" description="Gly residues" evidence="1">
    <location>
        <begin position="247"/>
        <end position="261"/>
    </location>
</feature>
<dbReference type="Proteomes" id="UP000006038">
    <property type="component" value="Unassembled WGS sequence"/>
</dbReference>
<feature type="compositionally biased region" description="Basic and acidic residues" evidence="1">
    <location>
        <begin position="283"/>
        <end position="303"/>
    </location>
</feature>
<reference evidence="2" key="1">
    <citation type="submission" date="2015-06" db="UniProtKB">
        <authorList>
            <consortium name="EnsemblPlants"/>
        </authorList>
    </citation>
    <scope>IDENTIFICATION</scope>
</reference>
<organism evidence="2">
    <name type="scientific">Oryza brachyantha</name>
    <name type="common">malo sina</name>
    <dbReference type="NCBI Taxonomy" id="4533"/>
    <lineage>
        <taxon>Eukaryota</taxon>
        <taxon>Viridiplantae</taxon>
        <taxon>Streptophyta</taxon>
        <taxon>Embryophyta</taxon>
        <taxon>Tracheophyta</taxon>
        <taxon>Spermatophyta</taxon>
        <taxon>Magnoliopsida</taxon>
        <taxon>Liliopsida</taxon>
        <taxon>Poales</taxon>
        <taxon>Poaceae</taxon>
        <taxon>BOP clade</taxon>
        <taxon>Oryzoideae</taxon>
        <taxon>Oryzeae</taxon>
        <taxon>Oryzinae</taxon>
        <taxon>Oryza</taxon>
    </lineage>
</organism>
<evidence type="ECO:0000313" key="3">
    <source>
        <dbReference type="Proteomes" id="UP000006038"/>
    </source>
</evidence>
<dbReference type="AlphaFoldDB" id="J3KU68"/>
<name>J3KU68_ORYBR</name>
<dbReference type="Gramene" id="OB0043G10020.1">
    <property type="protein sequence ID" value="OB0043G10020.1"/>
    <property type="gene ID" value="OB0043G10020"/>
</dbReference>
<dbReference type="HOGENOM" id="CLU_673325_0_0_1"/>
<keyword evidence="3" id="KW-1185">Reference proteome</keyword>
<sequence length="409" mass="43708">MARRAPSGARRGGDGAAIGHPDGGSTEGGDPAVAVRSFWPTTAKPPSSLHRLSFIAMTRGLVPLDNDALLPSRLMSEKIAGLARKFIPMSSGWAMTALGGDRPSLQYLHDGGTDPPFSNFFREVEGVTSSRVPSSRCTSDKTGSATGSALSFLTSLTCAFPPHRNTVITLVFSCLVGLRTLGWNGTMVFMDFTSWRIAPLQLRDRRMLGVREVEATLVLDNVPTLRSKPERESFHGAMEMVGTDAGCTGGGAGSNAGGGSRSQGQRSSLGGKEGGGPLYTHQEGAKRADAPFEEQGKTKRLRKIDETERCRGGLHQAPKMELQAPLLEERSEELNHRATSLPEKEAAMRRTLEAEVTHEVVQRLPGLGRVGLDSRCPGGGAKGARPNLEVREATLMAHEVEVVETEASL</sequence>
<feature type="region of interest" description="Disordered" evidence="1">
    <location>
        <begin position="245"/>
        <end position="303"/>
    </location>
</feature>
<evidence type="ECO:0000313" key="2">
    <source>
        <dbReference type="EnsemblPlants" id="OB0043G10020.1"/>
    </source>
</evidence>
<proteinExistence type="predicted"/>
<feature type="region of interest" description="Disordered" evidence="1">
    <location>
        <begin position="1"/>
        <end position="31"/>
    </location>
</feature>